<gene>
    <name evidence="1" type="ORF">D8674_004718</name>
</gene>
<reference evidence="1 2" key="1">
    <citation type="submission" date="2019-09" db="EMBL/GenBank/DDBJ databases">
        <authorList>
            <person name="Ou C."/>
        </authorList>
    </citation>
    <scope>NUCLEOTIDE SEQUENCE [LARGE SCALE GENOMIC DNA]</scope>
    <source>
        <strain evidence="1">S2</strain>
        <tissue evidence="1">Leaf</tissue>
    </source>
</reference>
<organism evidence="1 2">
    <name type="scientific">Pyrus ussuriensis x Pyrus communis</name>
    <dbReference type="NCBI Taxonomy" id="2448454"/>
    <lineage>
        <taxon>Eukaryota</taxon>
        <taxon>Viridiplantae</taxon>
        <taxon>Streptophyta</taxon>
        <taxon>Embryophyta</taxon>
        <taxon>Tracheophyta</taxon>
        <taxon>Spermatophyta</taxon>
        <taxon>Magnoliopsida</taxon>
        <taxon>eudicotyledons</taxon>
        <taxon>Gunneridae</taxon>
        <taxon>Pentapetalae</taxon>
        <taxon>rosids</taxon>
        <taxon>fabids</taxon>
        <taxon>Rosales</taxon>
        <taxon>Rosaceae</taxon>
        <taxon>Amygdaloideae</taxon>
        <taxon>Maleae</taxon>
        <taxon>Pyrus</taxon>
    </lineage>
</organism>
<keyword evidence="2" id="KW-1185">Reference proteome</keyword>
<proteinExistence type="predicted"/>
<dbReference type="EMBL" id="SMOL01000695">
    <property type="protein sequence ID" value="KAB2603713.1"/>
    <property type="molecule type" value="Genomic_DNA"/>
</dbReference>
<dbReference type="AlphaFoldDB" id="A0A5N5FL71"/>
<comment type="caution">
    <text evidence="1">The sequence shown here is derived from an EMBL/GenBank/DDBJ whole genome shotgun (WGS) entry which is preliminary data.</text>
</comment>
<dbReference type="Proteomes" id="UP000327157">
    <property type="component" value="Chromosome 10"/>
</dbReference>
<sequence>MFEIKEANNKSTYKAKSRVLSPIWNSPRAVPQNSSSSAISMSTFDGIEGFSEQTELGSLFFYGN</sequence>
<accession>A0A5N5FL71</accession>
<evidence type="ECO:0000313" key="1">
    <source>
        <dbReference type="EMBL" id="KAB2603713.1"/>
    </source>
</evidence>
<reference evidence="2" key="2">
    <citation type="submission" date="2019-10" db="EMBL/GenBank/DDBJ databases">
        <title>A de novo genome assembly of a pear dwarfing rootstock.</title>
        <authorList>
            <person name="Wang F."/>
            <person name="Wang J."/>
            <person name="Li S."/>
            <person name="Zhang Y."/>
            <person name="Fang M."/>
            <person name="Ma L."/>
            <person name="Zhao Y."/>
            <person name="Jiang S."/>
        </authorList>
    </citation>
    <scope>NUCLEOTIDE SEQUENCE [LARGE SCALE GENOMIC DNA]</scope>
</reference>
<name>A0A5N5FL71_9ROSA</name>
<reference evidence="1 2" key="3">
    <citation type="submission" date="2019-11" db="EMBL/GenBank/DDBJ databases">
        <title>A de novo genome assembly of a pear dwarfing rootstock.</title>
        <authorList>
            <person name="Wang F."/>
            <person name="Wang J."/>
            <person name="Li S."/>
            <person name="Zhang Y."/>
            <person name="Fang M."/>
            <person name="Ma L."/>
            <person name="Zhao Y."/>
            <person name="Jiang S."/>
        </authorList>
    </citation>
    <scope>NUCLEOTIDE SEQUENCE [LARGE SCALE GENOMIC DNA]</scope>
    <source>
        <strain evidence="1">S2</strain>
        <tissue evidence="1">Leaf</tissue>
    </source>
</reference>
<protein>
    <submittedName>
        <fullName evidence="1">Protein TIME FOR COFFEE-like</fullName>
    </submittedName>
</protein>
<evidence type="ECO:0000313" key="2">
    <source>
        <dbReference type="Proteomes" id="UP000327157"/>
    </source>
</evidence>